<dbReference type="STRING" id="8081.ENSPREP00000023610"/>
<name>A0A3P9PPD0_POERE</name>
<keyword evidence="2" id="KW-1185">Reference proteome</keyword>
<dbReference type="Gene3D" id="3.30.420.40">
    <property type="match status" value="1"/>
</dbReference>
<dbReference type="SUPFAM" id="SSF53067">
    <property type="entry name" value="Actin-like ATPase domain"/>
    <property type="match status" value="1"/>
</dbReference>
<reference evidence="2" key="1">
    <citation type="submission" date="2013-11" db="EMBL/GenBank/DDBJ databases">
        <title>The genomic landscape of the Guanapo guppy.</title>
        <authorList>
            <person name="Kuenstner A."/>
            <person name="Dreyer C."/>
        </authorList>
    </citation>
    <scope>NUCLEOTIDE SEQUENCE</scope>
    <source>
        <strain evidence="2">Guanapo</strain>
    </source>
</reference>
<dbReference type="Bgee" id="ENSPREG00000015944">
    <property type="expression patterns" value="Expressed in head"/>
</dbReference>
<reference evidence="1" key="3">
    <citation type="submission" date="2025-09" db="UniProtKB">
        <authorList>
            <consortium name="Ensembl"/>
        </authorList>
    </citation>
    <scope>IDENTIFICATION</scope>
    <source>
        <strain evidence="1">Guanapo</strain>
    </source>
</reference>
<dbReference type="Proteomes" id="UP000242638">
    <property type="component" value="Unassembled WGS sequence"/>
</dbReference>
<sequence length="83" mass="9463">MNSRSQGQRQSLHGPLVGAIDQGTSSTRFVQLKTTELLSHYQVEIKQLFYKEGWVDEDPKQILTGFGDHCSIPISVRRNKLFD</sequence>
<dbReference type="GeneTree" id="ENSGT00940000175796"/>
<dbReference type="AlphaFoldDB" id="A0A3P9PPD0"/>
<proteinExistence type="predicted"/>
<accession>A0A3P9PPD0</accession>
<dbReference type="OMA" id="FYKEGWV"/>
<evidence type="ECO:0000313" key="1">
    <source>
        <dbReference type="Ensembl" id="ENSPREP00000023610.1"/>
    </source>
</evidence>
<organism evidence="1 2">
    <name type="scientific">Poecilia reticulata</name>
    <name type="common">Guppy</name>
    <name type="synonym">Acanthophacelus reticulatus</name>
    <dbReference type="NCBI Taxonomy" id="8081"/>
    <lineage>
        <taxon>Eukaryota</taxon>
        <taxon>Metazoa</taxon>
        <taxon>Chordata</taxon>
        <taxon>Craniata</taxon>
        <taxon>Vertebrata</taxon>
        <taxon>Euteleostomi</taxon>
        <taxon>Actinopterygii</taxon>
        <taxon>Neopterygii</taxon>
        <taxon>Teleostei</taxon>
        <taxon>Neoteleostei</taxon>
        <taxon>Acanthomorphata</taxon>
        <taxon>Ovalentaria</taxon>
        <taxon>Atherinomorphae</taxon>
        <taxon>Cyprinodontiformes</taxon>
        <taxon>Poeciliidae</taxon>
        <taxon>Poeciliinae</taxon>
        <taxon>Poecilia</taxon>
    </lineage>
</organism>
<evidence type="ECO:0000313" key="2">
    <source>
        <dbReference type="Proteomes" id="UP000242638"/>
    </source>
</evidence>
<protein>
    <submittedName>
        <fullName evidence="1">Uncharacterized protein</fullName>
    </submittedName>
</protein>
<reference evidence="1" key="2">
    <citation type="submission" date="2025-08" db="UniProtKB">
        <authorList>
            <consortium name="Ensembl"/>
        </authorList>
    </citation>
    <scope>IDENTIFICATION</scope>
    <source>
        <strain evidence="1">Guanapo</strain>
    </source>
</reference>
<dbReference type="Ensembl" id="ENSPRET00000023850.1">
    <property type="protein sequence ID" value="ENSPREP00000023610.1"/>
    <property type="gene ID" value="ENSPREG00000015944.1"/>
</dbReference>
<dbReference type="InterPro" id="IPR043129">
    <property type="entry name" value="ATPase_NBD"/>
</dbReference>